<keyword evidence="2" id="KW-0812">Transmembrane</keyword>
<feature type="region of interest" description="Disordered" evidence="1">
    <location>
        <begin position="1"/>
        <end position="21"/>
    </location>
</feature>
<reference evidence="3 4" key="1">
    <citation type="submission" date="2021-07" db="EMBL/GenBank/DDBJ databases">
        <authorList>
            <person name="Palmer J.M."/>
        </authorList>
    </citation>
    <scope>NUCLEOTIDE SEQUENCE [LARGE SCALE GENOMIC DNA]</scope>
    <source>
        <strain evidence="3 4">AT_MEX2019</strain>
        <tissue evidence="3">Muscle</tissue>
    </source>
</reference>
<sequence length="92" mass="10049">MQGTRKPTTGVQEQNINEENGNFCGGETVKLNITVVDNEEPTLATGSSAVTVVLVLVFISITGLILGVVYRHIGKHLEPLTWHELNSTLLYK</sequence>
<comment type="caution">
    <text evidence="3">The sequence shown here is derived from an EMBL/GenBank/DDBJ whole genome shotgun (WGS) entry which is preliminary data.</text>
</comment>
<evidence type="ECO:0000256" key="1">
    <source>
        <dbReference type="SAM" id="MobiDB-lite"/>
    </source>
</evidence>
<evidence type="ECO:0000313" key="4">
    <source>
        <dbReference type="Proteomes" id="UP001345963"/>
    </source>
</evidence>
<feature type="compositionally biased region" description="Polar residues" evidence="1">
    <location>
        <begin position="1"/>
        <end position="20"/>
    </location>
</feature>
<organism evidence="3 4">
    <name type="scientific">Ataeniobius toweri</name>
    <dbReference type="NCBI Taxonomy" id="208326"/>
    <lineage>
        <taxon>Eukaryota</taxon>
        <taxon>Metazoa</taxon>
        <taxon>Chordata</taxon>
        <taxon>Craniata</taxon>
        <taxon>Vertebrata</taxon>
        <taxon>Euteleostomi</taxon>
        <taxon>Actinopterygii</taxon>
        <taxon>Neopterygii</taxon>
        <taxon>Teleostei</taxon>
        <taxon>Neoteleostei</taxon>
        <taxon>Acanthomorphata</taxon>
        <taxon>Ovalentaria</taxon>
        <taxon>Atherinomorphae</taxon>
        <taxon>Cyprinodontiformes</taxon>
        <taxon>Goodeidae</taxon>
        <taxon>Ataeniobius</taxon>
    </lineage>
</organism>
<name>A0ABU7B7A1_9TELE</name>
<feature type="transmembrane region" description="Helical" evidence="2">
    <location>
        <begin position="49"/>
        <end position="70"/>
    </location>
</feature>
<evidence type="ECO:0000256" key="2">
    <source>
        <dbReference type="SAM" id="Phobius"/>
    </source>
</evidence>
<proteinExistence type="predicted"/>
<accession>A0ABU7B7A1</accession>
<dbReference type="Proteomes" id="UP001345963">
    <property type="component" value="Unassembled WGS sequence"/>
</dbReference>
<gene>
    <name evidence="3" type="ORF">ATANTOWER_002864</name>
</gene>
<protein>
    <submittedName>
        <fullName evidence="3">Uncharacterized protein</fullName>
    </submittedName>
</protein>
<feature type="non-terminal residue" evidence="3">
    <location>
        <position position="92"/>
    </location>
</feature>
<dbReference type="EMBL" id="JAHUTI010040635">
    <property type="protein sequence ID" value="MED6245424.1"/>
    <property type="molecule type" value="Genomic_DNA"/>
</dbReference>
<keyword evidence="4" id="KW-1185">Reference proteome</keyword>
<keyword evidence="2" id="KW-0472">Membrane</keyword>
<keyword evidence="2" id="KW-1133">Transmembrane helix</keyword>
<evidence type="ECO:0000313" key="3">
    <source>
        <dbReference type="EMBL" id="MED6245424.1"/>
    </source>
</evidence>